<evidence type="ECO:0000256" key="3">
    <source>
        <dbReference type="ARBA" id="ARBA00023163"/>
    </source>
</evidence>
<dbReference type="AlphaFoldDB" id="A0A4R9LQD1"/>
<dbReference type="InterPro" id="IPR014710">
    <property type="entry name" value="RmlC-like_jellyroll"/>
</dbReference>
<organism evidence="5 6">
    <name type="scientific">Leptospira ilyithenensis</name>
    <dbReference type="NCBI Taxonomy" id="2484901"/>
    <lineage>
        <taxon>Bacteria</taxon>
        <taxon>Pseudomonadati</taxon>
        <taxon>Spirochaetota</taxon>
        <taxon>Spirochaetia</taxon>
        <taxon>Leptospirales</taxon>
        <taxon>Leptospiraceae</taxon>
        <taxon>Leptospira</taxon>
    </lineage>
</organism>
<dbReference type="OrthoDB" id="9814125at2"/>
<name>A0A4R9LQD1_9LEPT</name>
<dbReference type="PANTHER" id="PTHR43280:SF32">
    <property type="entry name" value="TRANSCRIPTIONAL REGULATORY PROTEIN"/>
    <property type="match status" value="1"/>
</dbReference>
<feature type="domain" description="HTH araC/xylS-type" evidence="4">
    <location>
        <begin position="190"/>
        <end position="288"/>
    </location>
</feature>
<gene>
    <name evidence="5" type="ORF">EHS11_09010</name>
</gene>
<dbReference type="PRINTS" id="PR00032">
    <property type="entry name" value="HTHARAC"/>
</dbReference>
<proteinExistence type="predicted"/>
<dbReference type="Pfam" id="PF02311">
    <property type="entry name" value="AraC_binding"/>
    <property type="match status" value="1"/>
</dbReference>
<dbReference type="InterPro" id="IPR009057">
    <property type="entry name" value="Homeodomain-like_sf"/>
</dbReference>
<evidence type="ECO:0000256" key="1">
    <source>
        <dbReference type="ARBA" id="ARBA00023015"/>
    </source>
</evidence>
<keyword evidence="3" id="KW-0804">Transcription</keyword>
<reference evidence="5" key="1">
    <citation type="journal article" date="2019" name="PLoS Negl. Trop. Dis.">
        <title>Revisiting the worldwide diversity of Leptospira species in the environment.</title>
        <authorList>
            <person name="Vincent A.T."/>
            <person name="Schiettekatte O."/>
            <person name="Bourhy P."/>
            <person name="Veyrier F.J."/>
            <person name="Picardeau M."/>
        </authorList>
    </citation>
    <scope>NUCLEOTIDE SEQUENCE [LARGE SCALE GENOMIC DNA]</scope>
    <source>
        <strain evidence="5">201400974</strain>
    </source>
</reference>
<dbReference type="Gene3D" id="1.10.10.60">
    <property type="entry name" value="Homeodomain-like"/>
    <property type="match status" value="1"/>
</dbReference>
<dbReference type="Proteomes" id="UP000298264">
    <property type="component" value="Unassembled WGS sequence"/>
</dbReference>
<keyword evidence="1" id="KW-0805">Transcription regulation</keyword>
<evidence type="ECO:0000259" key="4">
    <source>
        <dbReference type="PROSITE" id="PS01124"/>
    </source>
</evidence>
<dbReference type="GO" id="GO:0003700">
    <property type="term" value="F:DNA-binding transcription factor activity"/>
    <property type="evidence" value="ECO:0007669"/>
    <property type="project" value="InterPro"/>
</dbReference>
<dbReference type="SUPFAM" id="SSF46689">
    <property type="entry name" value="Homeodomain-like"/>
    <property type="match status" value="1"/>
</dbReference>
<protein>
    <submittedName>
        <fullName evidence="5">AraC family transcriptional regulator</fullName>
    </submittedName>
</protein>
<dbReference type="Gene3D" id="2.60.120.10">
    <property type="entry name" value="Jelly Rolls"/>
    <property type="match status" value="1"/>
</dbReference>
<keyword evidence="6" id="KW-1185">Reference proteome</keyword>
<dbReference type="InterPro" id="IPR018060">
    <property type="entry name" value="HTH_AraC"/>
</dbReference>
<evidence type="ECO:0000256" key="2">
    <source>
        <dbReference type="ARBA" id="ARBA00023125"/>
    </source>
</evidence>
<dbReference type="EMBL" id="RQHV01000043">
    <property type="protein sequence ID" value="TGN10427.1"/>
    <property type="molecule type" value="Genomic_DNA"/>
</dbReference>
<comment type="caution">
    <text evidence="5">The sequence shown here is derived from an EMBL/GenBank/DDBJ whole genome shotgun (WGS) entry which is preliminary data.</text>
</comment>
<evidence type="ECO:0000313" key="6">
    <source>
        <dbReference type="Proteomes" id="UP000298264"/>
    </source>
</evidence>
<dbReference type="SMART" id="SM00342">
    <property type="entry name" value="HTH_ARAC"/>
    <property type="match status" value="1"/>
</dbReference>
<dbReference type="PANTHER" id="PTHR43280">
    <property type="entry name" value="ARAC-FAMILY TRANSCRIPTIONAL REGULATOR"/>
    <property type="match status" value="1"/>
</dbReference>
<dbReference type="PROSITE" id="PS01124">
    <property type="entry name" value="HTH_ARAC_FAMILY_2"/>
    <property type="match status" value="1"/>
</dbReference>
<dbReference type="SUPFAM" id="SSF51182">
    <property type="entry name" value="RmlC-like cupins"/>
    <property type="match status" value="1"/>
</dbReference>
<dbReference type="InterPro" id="IPR011051">
    <property type="entry name" value="RmlC_Cupin_sf"/>
</dbReference>
<dbReference type="InterPro" id="IPR020449">
    <property type="entry name" value="Tscrpt_reg_AraC-type_HTH"/>
</dbReference>
<dbReference type="InterPro" id="IPR003313">
    <property type="entry name" value="AraC-bd"/>
</dbReference>
<dbReference type="GO" id="GO:0043565">
    <property type="term" value="F:sequence-specific DNA binding"/>
    <property type="evidence" value="ECO:0007669"/>
    <property type="project" value="InterPro"/>
</dbReference>
<keyword evidence="2" id="KW-0238">DNA-binding</keyword>
<sequence length="298" mass="34465">MSHLVAHRKLKIFNLEDMGASEDEDFSICIFENPSAENFKWTALNTHNFSTLVFVTKGEAKIEIDSRIYMISEQNLFYLPPYLSHQCEWNKITQGVSIKFQESFLFGSGKIGSFYKYPTFFRTKTPVILNIKDCSSIQNSFHFLKEEWNLGSKLEKAIIKNFTELILLFAGRCNILPFQELPTKVNRIVYDFISLLQGSQGEIRSVQYYASKLEVTPGHLNDTIKEVTGRSASDFIKENVTREARRLLEYTDARISDVASQLNFHDSAYFTRFFKKEIGITPSEFRQKQNPQIIQSNP</sequence>
<dbReference type="Pfam" id="PF12833">
    <property type="entry name" value="HTH_18"/>
    <property type="match status" value="1"/>
</dbReference>
<accession>A0A4R9LQD1</accession>
<evidence type="ECO:0000313" key="5">
    <source>
        <dbReference type="EMBL" id="TGN10427.1"/>
    </source>
</evidence>